<evidence type="ECO:0000313" key="2">
    <source>
        <dbReference type="Proteomes" id="UP000807769"/>
    </source>
</evidence>
<keyword evidence="2" id="KW-1185">Reference proteome</keyword>
<accession>A0A9P7DLA7</accession>
<dbReference type="GeneID" id="64626076"/>
<proteinExistence type="predicted"/>
<sequence length="124" mass="13358">RLVGYDELRGTGIRVPSDGLAVAAPTLDVATTRTAVRDRAALGLETVICMCSSREKGFHFQSEGLSKLGLCLQEEVTLPAANNPRAVYLEIETLEIKHLLTPVGRAAVEMVWLGCLAITSFGPY</sequence>
<dbReference type="EMBL" id="JABBWG010000203">
    <property type="protein sequence ID" value="KAG1797646.1"/>
    <property type="molecule type" value="Genomic_DNA"/>
</dbReference>
<dbReference type="OrthoDB" id="3357948at2759"/>
<feature type="non-terminal residue" evidence="1">
    <location>
        <position position="124"/>
    </location>
</feature>
<protein>
    <submittedName>
        <fullName evidence="1">Uncharacterized protein</fullName>
    </submittedName>
</protein>
<name>A0A9P7DLA7_9AGAM</name>
<dbReference type="RefSeq" id="XP_041185519.1">
    <property type="nucleotide sequence ID" value="XM_041332059.1"/>
</dbReference>
<gene>
    <name evidence="1" type="ORF">BJ212DRAFT_1289488</name>
</gene>
<organism evidence="1 2">
    <name type="scientific">Suillus subaureus</name>
    <dbReference type="NCBI Taxonomy" id="48587"/>
    <lineage>
        <taxon>Eukaryota</taxon>
        <taxon>Fungi</taxon>
        <taxon>Dikarya</taxon>
        <taxon>Basidiomycota</taxon>
        <taxon>Agaricomycotina</taxon>
        <taxon>Agaricomycetes</taxon>
        <taxon>Agaricomycetidae</taxon>
        <taxon>Boletales</taxon>
        <taxon>Suillineae</taxon>
        <taxon>Suillaceae</taxon>
        <taxon>Suillus</taxon>
    </lineage>
</organism>
<comment type="caution">
    <text evidence="1">The sequence shown here is derived from an EMBL/GenBank/DDBJ whole genome shotgun (WGS) entry which is preliminary data.</text>
</comment>
<reference evidence="1" key="1">
    <citation type="journal article" date="2020" name="New Phytol.">
        <title>Comparative genomics reveals dynamic genome evolution in host specialist ectomycorrhizal fungi.</title>
        <authorList>
            <person name="Lofgren L.A."/>
            <person name="Nguyen N.H."/>
            <person name="Vilgalys R."/>
            <person name="Ruytinx J."/>
            <person name="Liao H.L."/>
            <person name="Branco S."/>
            <person name="Kuo A."/>
            <person name="LaButti K."/>
            <person name="Lipzen A."/>
            <person name="Andreopoulos W."/>
            <person name="Pangilinan J."/>
            <person name="Riley R."/>
            <person name="Hundley H."/>
            <person name="Na H."/>
            <person name="Barry K."/>
            <person name="Grigoriev I.V."/>
            <person name="Stajich J.E."/>
            <person name="Kennedy P.G."/>
        </authorList>
    </citation>
    <scope>NUCLEOTIDE SEQUENCE</scope>
    <source>
        <strain evidence="1">MN1</strain>
    </source>
</reference>
<dbReference type="Proteomes" id="UP000807769">
    <property type="component" value="Unassembled WGS sequence"/>
</dbReference>
<dbReference type="AlphaFoldDB" id="A0A9P7DLA7"/>
<evidence type="ECO:0000313" key="1">
    <source>
        <dbReference type="EMBL" id="KAG1797646.1"/>
    </source>
</evidence>